<evidence type="ECO:0000256" key="1">
    <source>
        <dbReference type="SAM" id="MobiDB-lite"/>
    </source>
</evidence>
<dbReference type="OrthoDB" id="1079501at2759"/>
<dbReference type="EMBL" id="JABCRI010000009">
    <property type="protein sequence ID" value="KAF8400802.1"/>
    <property type="molecule type" value="Genomic_DNA"/>
</dbReference>
<sequence length="878" mass="99334">MPQDSRRSVVYRSFVSCDDPNGVVECGTIRKSKTNPPKMEQSTEARRTWRDSNLSLLSKEEKKEMVSKGISEELHTPHPFQLLEVSRGANKLNQMIDSWSKGPSCVGQSKDIARDLLKGALDLQESLIMLGKLQEASKSMDQLKKKQKSKSEQGGEIRDEEGTERTDSDRFGDRNYQMGLQKPRLSADGSSRNGLEELKKVIKDSLFRQNLLSDTYPENRTYLGQMNLDSASDIPSTSSSQSSMVHSNNSASADSSRPSRAQQNKAKGPSVIAKLMGLEEFPLESIQPLKKQMDIDNFSNQQRPIFDIDMPKARRPQFVERTVDPERRTLKEILETMQFKGLLKSNSFKGLKHTGSKQRSDDDVPPIVIIKPFRCPCPETEEPLSGRFIQDEGALDSKEMFRKLETKEDPSTSPIIRGGTLDSKVMLRELKTKEEPLTKMISREKGALNSKVMLRKLEAKKKTPTKMFIQEGAILVKPDDKELVTRELKTKEKVSSNKMKASVSVNRKPQKKEVTDKKTEKVQKVSPDRRKPVERENLKSKTVSKCQERATKLKSENGSIITKNHVSREGSTIQNPNSTRSMQPVSQNSAHRMKKKQINKAKPVRESLPTSLVTENLKCKDDDKGINLTCEMDSILTRTNTLLADQLLTAEGTKAYEIQIEDHRNASQNSVCEVTPRTSQQKRSIESAEEANHLIDHKTTERRSFVTETDLKCFLLSSPSFLSCAEELFDLGVNQSVVLQTNGIEDVEMVNTRLFLDCANELMERKSLRRSRMDHPLLQTYLANPRIGISLDQLVEEVCDGVENLFTYSKFGGDEYTKDSLHLMLKRDLWCKGEVVNGIWELGWMNRFSVHEANQVVGEVEKQVLGGLIEEVLTDLML</sequence>
<evidence type="ECO:0000259" key="2">
    <source>
        <dbReference type="Pfam" id="PF14309"/>
    </source>
</evidence>
<keyword evidence="4" id="KW-1185">Reference proteome</keyword>
<dbReference type="PANTHER" id="PTHR34282:SF2">
    <property type="entry name" value="DUF3741 DOMAIN-CONTAINING PROTEIN"/>
    <property type="match status" value="1"/>
</dbReference>
<protein>
    <recommendedName>
        <fullName evidence="2">DUF4378 domain-containing protein</fullName>
    </recommendedName>
</protein>
<feature type="domain" description="DUF4378" evidence="2">
    <location>
        <begin position="747"/>
        <end position="871"/>
    </location>
</feature>
<feature type="compositionally biased region" description="Basic and acidic residues" evidence="1">
    <location>
        <begin position="41"/>
        <end position="50"/>
    </location>
</feature>
<dbReference type="InterPro" id="IPR025486">
    <property type="entry name" value="DUF4378"/>
</dbReference>
<feature type="compositionally biased region" description="Low complexity" evidence="1">
    <location>
        <begin position="230"/>
        <end position="261"/>
    </location>
</feature>
<proteinExistence type="predicted"/>
<evidence type="ECO:0000313" key="3">
    <source>
        <dbReference type="EMBL" id="KAF8400802.1"/>
    </source>
</evidence>
<feature type="region of interest" description="Disordered" evidence="1">
    <location>
        <begin position="491"/>
        <end position="548"/>
    </location>
</feature>
<dbReference type="Pfam" id="PF14309">
    <property type="entry name" value="DUF4378"/>
    <property type="match status" value="1"/>
</dbReference>
<feature type="compositionally biased region" description="Basic and acidic residues" evidence="1">
    <location>
        <begin position="511"/>
        <end position="539"/>
    </location>
</feature>
<gene>
    <name evidence="3" type="ORF">HHK36_014104</name>
</gene>
<feature type="compositionally biased region" description="Polar residues" evidence="1">
    <location>
        <begin position="496"/>
        <end position="507"/>
    </location>
</feature>
<feature type="compositionally biased region" description="Basic and acidic residues" evidence="1">
    <location>
        <begin position="163"/>
        <end position="173"/>
    </location>
</feature>
<dbReference type="OMA" id="GWRNGFS"/>
<accession>A0A835DHE3</accession>
<feature type="region of interest" description="Disordered" evidence="1">
    <location>
        <begin position="138"/>
        <end position="192"/>
    </location>
</feature>
<feature type="region of interest" description="Disordered" evidence="1">
    <location>
        <begin position="28"/>
        <end position="62"/>
    </location>
</feature>
<dbReference type="PANTHER" id="PTHR34282">
    <property type="entry name" value="OS01G0228800 PROTEIN-RELATED"/>
    <property type="match status" value="1"/>
</dbReference>
<name>A0A835DHE3_TETSI</name>
<dbReference type="AlphaFoldDB" id="A0A835DHE3"/>
<comment type="caution">
    <text evidence="3">The sequence shown here is derived from an EMBL/GenBank/DDBJ whole genome shotgun (WGS) entry which is preliminary data.</text>
</comment>
<dbReference type="Proteomes" id="UP000655225">
    <property type="component" value="Unassembled WGS sequence"/>
</dbReference>
<reference evidence="3 4" key="1">
    <citation type="submission" date="2020-04" db="EMBL/GenBank/DDBJ databases">
        <title>Plant Genome Project.</title>
        <authorList>
            <person name="Zhang R.-G."/>
        </authorList>
    </citation>
    <scope>NUCLEOTIDE SEQUENCE [LARGE SCALE GENOMIC DNA]</scope>
    <source>
        <strain evidence="3">YNK0</strain>
        <tissue evidence="3">Leaf</tissue>
    </source>
</reference>
<organism evidence="3 4">
    <name type="scientific">Tetracentron sinense</name>
    <name type="common">Spur-leaf</name>
    <dbReference type="NCBI Taxonomy" id="13715"/>
    <lineage>
        <taxon>Eukaryota</taxon>
        <taxon>Viridiplantae</taxon>
        <taxon>Streptophyta</taxon>
        <taxon>Embryophyta</taxon>
        <taxon>Tracheophyta</taxon>
        <taxon>Spermatophyta</taxon>
        <taxon>Magnoliopsida</taxon>
        <taxon>Trochodendrales</taxon>
        <taxon>Trochodendraceae</taxon>
        <taxon>Tetracentron</taxon>
    </lineage>
</organism>
<evidence type="ECO:0000313" key="4">
    <source>
        <dbReference type="Proteomes" id="UP000655225"/>
    </source>
</evidence>
<feature type="region of interest" description="Disordered" evidence="1">
    <location>
        <begin position="228"/>
        <end position="268"/>
    </location>
</feature>
<feature type="compositionally biased region" description="Basic and acidic residues" evidence="1">
    <location>
        <begin position="141"/>
        <end position="157"/>
    </location>
</feature>